<dbReference type="AlphaFoldDB" id="A0A401PXN1"/>
<evidence type="ECO:0000256" key="2">
    <source>
        <dbReference type="SAM" id="MobiDB-lite"/>
    </source>
</evidence>
<keyword evidence="1" id="KW-0175">Coiled coil</keyword>
<dbReference type="PANTHER" id="PTHR22793">
    <property type="entry name" value="MYOCARDIN-RELATED TRANSCRIPTION FACTOR-RELATED"/>
    <property type="match status" value="1"/>
</dbReference>
<dbReference type="GO" id="GO:0003713">
    <property type="term" value="F:transcription coactivator activity"/>
    <property type="evidence" value="ECO:0007669"/>
    <property type="project" value="TreeGrafter"/>
</dbReference>
<protein>
    <submittedName>
        <fullName evidence="3">Uncharacterized protein</fullName>
    </submittedName>
</protein>
<evidence type="ECO:0000313" key="4">
    <source>
        <dbReference type="Proteomes" id="UP000288216"/>
    </source>
</evidence>
<feature type="compositionally biased region" description="Polar residues" evidence="2">
    <location>
        <begin position="434"/>
        <end position="450"/>
    </location>
</feature>
<dbReference type="STRING" id="75743.A0A401PXN1"/>
<feature type="region of interest" description="Disordered" evidence="2">
    <location>
        <begin position="164"/>
        <end position="227"/>
    </location>
</feature>
<gene>
    <name evidence="3" type="ORF">scyTo_0021147</name>
</gene>
<feature type="region of interest" description="Disordered" evidence="2">
    <location>
        <begin position="35"/>
        <end position="75"/>
    </location>
</feature>
<dbReference type="GO" id="GO:0051145">
    <property type="term" value="P:smooth muscle cell differentiation"/>
    <property type="evidence" value="ECO:0007669"/>
    <property type="project" value="TreeGrafter"/>
</dbReference>
<keyword evidence="4" id="KW-1185">Reference proteome</keyword>
<proteinExistence type="predicted"/>
<evidence type="ECO:0000256" key="1">
    <source>
        <dbReference type="SAM" id="Coils"/>
    </source>
</evidence>
<feature type="compositionally biased region" description="Polar residues" evidence="2">
    <location>
        <begin position="164"/>
        <end position="190"/>
    </location>
</feature>
<dbReference type="OMA" id="SAGTCEM"/>
<sequence length="597" mass="63413">MMVAFPSARLTSTPAVVANITAGDVMVTTVTGGSAVRLGSTSSTPPVSPAPSDRSVHSMEESATPESATESLQSSPLRVIVKEEPAFVNGLAGIATLVPSGIRRCDRESGRDTQAATKDLMLQEKDKQIEELTRMLRQKQKLVEALRLQLDLEKRTQLQLPATSVPSAVLSSRKISPTTVKQESPPSSCLFSGLPTPSAPNKSIPLLNHAKPPRRNTSPADAPGSNLMPMKALLVKQETSAGTCEMPTPTSAALRSPAQSNHVATAAPTTILHNQTPSLLANGVGAHILLTVTPQKNKVHRVHPSASTAKSQPQIQTVPSPPSQEQTQQPAANTQPKQQSQEEVMNLAVKKDPKLGLQLITGTSGAVLSYSFSPPVLEPCFANNITESSLKARVNAVNNGPSSTHKESSRSQQMDDLFDILIESGEISLNAKDVSTSLSTPSPGNISPTLAMSPPAAGKTPLPSPQLLMEPISDSQSSDRESRLEDFLVSTTGVPLLSVDHDGTEPLSLIDDLHNQMLSSSSILEHPHSPMDTSDLHFTADSTSLTLDLADTNLDNMEWLDLTMGTSSVGLAPLSSVTSSVFSTDFLDSHDLQLHWD</sequence>
<feature type="coiled-coil region" evidence="1">
    <location>
        <begin position="122"/>
        <end position="156"/>
    </location>
</feature>
<dbReference type="OrthoDB" id="197676at2759"/>
<dbReference type="Proteomes" id="UP000288216">
    <property type="component" value="Unassembled WGS sequence"/>
</dbReference>
<accession>A0A401PXN1</accession>
<dbReference type="InterPro" id="IPR043451">
    <property type="entry name" value="Myocardin-like"/>
</dbReference>
<name>A0A401PXN1_SCYTO</name>
<feature type="compositionally biased region" description="Polar residues" evidence="2">
    <location>
        <begin position="305"/>
        <end position="315"/>
    </location>
</feature>
<comment type="caution">
    <text evidence="3">The sequence shown here is derived from an EMBL/GenBank/DDBJ whole genome shotgun (WGS) entry which is preliminary data.</text>
</comment>
<dbReference type="GO" id="GO:0045944">
    <property type="term" value="P:positive regulation of transcription by RNA polymerase II"/>
    <property type="evidence" value="ECO:0007669"/>
    <property type="project" value="TreeGrafter"/>
</dbReference>
<evidence type="ECO:0000313" key="3">
    <source>
        <dbReference type="EMBL" id="GCB77891.1"/>
    </source>
</evidence>
<organism evidence="3 4">
    <name type="scientific">Scyliorhinus torazame</name>
    <name type="common">Cloudy catshark</name>
    <name type="synonym">Catulus torazame</name>
    <dbReference type="NCBI Taxonomy" id="75743"/>
    <lineage>
        <taxon>Eukaryota</taxon>
        <taxon>Metazoa</taxon>
        <taxon>Chordata</taxon>
        <taxon>Craniata</taxon>
        <taxon>Vertebrata</taxon>
        <taxon>Chondrichthyes</taxon>
        <taxon>Elasmobranchii</taxon>
        <taxon>Galeomorphii</taxon>
        <taxon>Galeoidea</taxon>
        <taxon>Carcharhiniformes</taxon>
        <taxon>Scyliorhinidae</taxon>
        <taxon>Scyliorhinus</taxon>
    </lineage>
</organism>
<dbReference type="GO" id="GO:0005634">
    <property type="term" value="C:nucleus"/>
    <property type="evidence" value="ECO:0007669"/>
    <property type="project" value="TreeGrafter"/>
</dbReference>
<dbReference type="EMBL" id="BFAA01018226">
    <property type="protein sequence ID" value="GCB77891.1"/>
    <property type="molecule type" value="Genomic_DNA"/>
</dbReference>
<feature type="compositionally biased region" description="Low complexity" evidence="2">
    <location>
        <begin position="61"/>
        <end position="71"/>
    </location>
</feature>
<feature type="region of interest" description="Disordered" evidence="2">
    <location>
        <begin position="296"/>
        <end position="339"/>
    </location>
</feature>
<dbReference type="PANTHER" id="PTHR22793:SF6">
    <property type="entry name" value="MYOCARDIN-RELATED TRANSCRIPTION FACTOR A"/>
    <property type="match status" value="1"/>
</dbReference>
<feature type="region of interest" description="Disordered" evidence="2">
    <location>
        <begin position="434"/>
        <end position="484"/>
    </location>
</feature>
<reference evidence="3 4" key="1">
    <citation type="journal article" date="2018" name="Nat. Ecol. Evol.">
        <title>Shark genomes provide insights into elasmobranch evolution and the origin of vertebrates.</title>
        <authorList>
            <person name="Hara Y"/>
            <person name="Yamaguchi K"/>
            <person name="Onimaru K"/>
            <person name="Kadota M"/>
            <person name="Koyanagi M"/>
            <person name="Keeley SD"/>
            <person name="Tatsumi K"/>
            <person name="Tanaka K"/>
            <person name="Motone F"/>
            <person name="Kageyama Y"/>
            <person name="Nozu R"/>
            <person name="Adachi N"/>
            <person name="Nishimura O"/>
            <person name="Nakagawa R"/>
            <person name="Tanegashima C"/>
            <person name="Kiyatake I"/>
            <person name="Matsumoto R"/>
            <person name="Murakumo K"/>
            <person name="Nishida K"/>
            <person name="Terakita A"/>
            <person name="Kuratani S"/>
            <person name="Sato K"/>
            <person name="Hyodo S Kuraku.S."/>
        </authorList>
    </citation>
    <scope>NUCLEOTIDE SEQUENCE [LARGE SCALE GENOMIC DNA]</scope>
</reference>